<feature type="domain" description="Ribosomal protein L9" evidence="10">
    <location>
        <begin position="154"/>
        <end position="200"/>
    </location>
</feature>
<keyword evidence="5" id="KW-0496">Mitochondrion</keyword>
<sequence>MASGTERACWGHWTNGHLDLYYVDFGTEARRGAPEALRHLRSDFLSLPFQAIECSLAGIVPSGDAWAEAALDEFERLTHCARWRPLVARIRNYSAARPGLQLLTRHRGQGSVVVAARVAGAAGPCRGGSAPAPRGGHRVFRLLRDGKHASRGDMELLLTRSVQDLGSRGDVVSVRKQLGRNKLLPQGLAVYPSPENIRKFQEEKETLEFLRRCRLRVGMKNNVRWELSPDVVARHFLKNFMRPKTRRFRHWQEQQRQQLESSRERLL</sequence>
<dbReference type="SUPFAM" id="SSF55658">
    <property type="entry name" value="L9 N-domain-like"/>
    <property type="match status" value="1"/>
</dbReference>
<dbReference type="STRING" id="333673.A0A3M0IZR6"/>
<dbReference type="GO" id="GO:0006412">
    <property type="term" value="P:translation"/>
    <property type="evidence" value="ECO:0007669"/>
    <property type="project" value="InterPro"/>
</dbReference>
<dbReference type="PANTHER" id="PTHR21368">
    <property type="entry name" value="50S RIBOSOMAL PROTEIN L9"/>
    <property type="match status" value="1"/>
</dbReference>
<comment type="caution">
    <text evidence="12">The sequence shown here is derived from an EMBL/GenBank/DDBJ whole genome shotgun (WGS) entry which is preliminary data.</text>
</comment>
<keyword evidence="13" id="KW-1185">Reference proteome</keyword>
<feature type="domain" description="Large ribosomal subunit protein bL9m C-terminal" evidence="11">
    <location>
        <begin position="203"/>
        <end position="241"/>
    </location>
</feature>
<dbReference type="GO" id="GO:0003735">
    <property type="term" value="F:structural constituent of ribosome"/>
    <property type="evidence" value="ECO:0007669"/>
    <property type="project" value="InterPro"/>
</dbReference>
<accession>A0A3M0IZR6</accession>
<dbReference type="Gene3D" id="2.40.50.90">
    <property type="match status" value="1"/>
</dbReference>
<organism evidence="12 13">
    <name type="scientific">Hirundo rustica rustica</name>
    <dbReference type="NCBI Taxonomy" id="333673"/>
    <lineage>
        <taxon>Eukaryota</taxon>
        <taxon>Metazoa</taxon>
        <taxon>Chordata</taxon>
        <taxon>Craniata</taxon>
        <taxon>Vertebrata</taxon>
        <taxon>Euteleostomi</taxon>
        <taxon>Archelosauria</taxon>
        <taxon>Archosauria</taxon>
        <taxon>Dinosauria</taxon>
        <taxon>Saurischia</taxon>
        <taxon>Theropoda</taxon>
        <taxon>Coelurosauria</taxon>
        <taxon>Aves</taxon>
        <taxon>Neognathae</taxon>
        <taxon>Neoaves</taxon>
        <taxon>Telluraves</taxon>
        <taxon>Australaves</taxon>
        <taxon>Passeriformes</taxon>
        <taxon>Sylvioidea</taxon>
        <taxon>Hirundinidae</taxon>
        <taxon>Hirundo</taxon>
    </lineage>
</organism>
<evidence type="ECO:0000313" key="13">
    <source>
        <dbReference type="Proteomes" id="UP000269221"/>
    </source>
</evidence>
<dbReference type="GO" id="GO:0005739">
    <property type="term" value="C:mitochondrion"/>
    <property type="evidence" value="ECO:0007669"/>
    <property type="project" value="UniProtKB-SubCell"/>
</dbReference>
<dbReference type="Pfam" id="PF01281">
    <property type="entry name" value="Ribosomal_L9_N"/>
    <property type="match status" value="1"/>
</dbReference>
<dbReference type="InterPro" id="IPR002999">
    <property type="entry name" value="Tudor"/>
</dbReference>
<dbReference type="GO" id="GO:1990904">
    <property type="term" value="C:ribonucleoprotein complex"/>
    <property type="evidence" value="ECO:0007669"/>
    <property type="project" value="UniProtKB-KW"/>
</dbReference>
<proteinExistence type="inferred from homology"/>
<dbReference type="InterPro" id="IPR054302">
    <property type="entry name" value="Ribosomal_bL9m_C"/>
</dbReference>
<evidence type="ECO:0000256" key="7">
    <source>
        <dbReference type="ARBA" id="ARBA00035194"/>
    </source>
</evidence>
<comment type="subcellular location">
    <subcellularLocation>
        <location evidence="1">Mitochondrion</location>
    </subcellularLocation>
</comment>
<dbReference type="Gene3D" id="3.40.5.10">
    <property type="entry name" value="Ribosomal protein L9, N-terminal domain"/>
    <property type="match status" value="1"/>
</dbReference>
<dbReference type="AlphaFoldDB" id="A0A3M0IZR6"/>
<dbReference type="Pfam" id="PF00567">
    <property type="entry name" value="TUDOR"/>
    <property type="match status" value="1"/>
</dbReference>
<comment type="similarity">
    <text evidence="2">Belongs to the bacterial ribosomal protein bL9 family.</text>
</comment>
<dbReference type="GO" id="GO:0005840">
    <property type="term" value="C:ribosome"/>
    <property type="evidence" value="ECO:0007669"/>
    <property type="project" value="UniProtKB-KW"/>
</dbReference>
<dbReference type="InterPro" id="IPR009027">
    <property type="entry name" value="Ribosomal_bL9/RNase_H1_N"/>
</dbReference>
<name>A0A3M0IZR6_HIRRU</name>
<evidence type="ECO:0000256" key="5">
    <source>
        <dbReference type="ARBA" id="ARBA00023128"/>
    </source>
</evidence>
<protein>
    <recommendedName>
        <fullName evidence="7">Large ribosomal subunit protein bL9m</fullName>
    </recommendedName>
    <alternativeName>
        <fullName evidence="8">39S ribosomal protein L9, mitochondrial</fullName>
    </alternativeName>
</protein>
<gene>
    <name evidence="12" type="ORF">DUI87_29678</name>
</gene>
<evidence type="ECO:0000259" key="11">
    <source>
        <dbReference type="Pfam" id="PF22078"/>
    </source>
</evidence>
<evidence type="ECO:0000256" key="3">
    <source>
        <dbReference type="ARBA" id="ARBA00022946"/>
    </source>
</evidence>
<keyword evidence="6" id="KW-0687">Ribonucleoprotein</keyword>
<reference evidence="12 13" key="1">
    <citation type="submission" date="2018-07" db="EMBL/GenBank/DDBJ databases">
        <title>A high quality draft genome assembly of the barn swallow (H. rustica rustica).</title>
        <authorList>
            <person name="Formenti G."/>
            <person name="Chiara M."/>
            <person name="Poveda L."/>
            <person name="Francoijs K.-J."/>
            <person name="Bonisoli-Alquati A."/>
            <person name="Canova L."/>
            <person name="Gianfranceschi L."/>
            <person name="Horner D.S."/>
            <person name="Saino N."/>
        </authorList>
    </citation>
    <scope>NUCLEOTIDE SEQUENCE [LARGE SCALE GENOMIC DNA]</scope>
    <source>
        <strain evidence="12">Chelidonia</strain>
        <tissue evidence="12">Blood</tissue>
    </source>
</reference>
<keyword evidence="3" id="KW-0809">Transit peptide</keyword>
<dbReference type="InterPro" id="IPR020070">
    <property type="entry name" value="Ribosomal_bL9_N"/>
</dbReference>
<dbReference type="OrthoDB" id="5555409at2759"/>
<evidence type="ECO:0000259" key="9">
    <source>
        <dbReference type="Pfam" id="PF00567"/>
    </source>
</evidence>
<evidence type="ECO:0000259" key="10">
    <source>
        <dbReference type="Pfam" id="PF01281"/>
    </source>
</evidence>
<dbReference type="Pfam" id="PF22078">
    <property type="entry name" value="Ribosomal_bL9m_C"/>
    <property type="match status" value="1"/>
</dbReference>
<evidence type="ECO:0000256" key="2">
    <source>
        <dbReference type="ARBA" id="ARBA00010605"/>
    </source>
</evidence>
<dbReference type="Proteomes" id="UP000269221">
    <property type="component" value="Unassembled WGS sequence"/>
</dbReference>
<evidence type="ECO:0000256" key="1">
    <source>
        <dbReference type="ARBA" id="ARBA00004173"/>
    </source>
</evidence>
<evidence type="ECO:0000256" key="6">
    <source>
        <dbReference type="ARBA" id="ARBA00023274"/>
    </source>
</evidence>
<keyword evidence="4" id="KW-0689">Ribosomal protein</keyword>
<dbReference type="EMBL" id="QRBI01000202">
    <property type="protein sequence ID" value="RMB93942.1"/>
    <property type="molecule type" value="Genomic_DNA"/>
</dbReference>
<feature type="domain" description="Tudor" evidence="9">
    <location>
        <begin position="15"/>
        <end position="58"/>
    </location>
</feature>
<evidence type="ECO:0000313" key="12">
    <source>
        <dbReference type="EMBL" id="RMB93942.1"/>
    </source>
</evidence>
<evidence type="ECO:0000256" key="8">
    <source>
        <dbReference type="ARBA" id="ARBA00035381"/>
    </source>
</evidence>
<dbReference type="InterPro" id="IPR035437">
    <property type="entry name" value="SNase_OB-fold_sf"/>
</dbReference>
<dbReference type="FunFam" id="3.40.5.10:FF:000005">
    <property type="entry name" value="39S ribosomal protein L9, mitochondrial"/>
    <property type="match status" value="1"/>
</dbReference>
<dbReference type="InterPro" id="IPR000244">
    <property type="entry name" value="Ribosomal_bL9"/>
</dbReference>
<evidence type="ECO:0000256" key="4">
    <source>
        <dbReference type="ARBA" id="ARBA00022980"/>
    </source>
</evidence>
<dbReference type="InterPro" id="IPR036935">
    <property type="entry name" value="Ribosomal_bL9_N_sf"/>
</dbReference>
<dbReference type="SUPFAM" id="SSF63748">
    <property type="entry name" value="Tudor/PWWP/MBT"/>
    <property type="match status" value="1"/>
</dbReference>